<dbReference type="SUPFAM" id="SSF51197">
    <property type="entry name" value="Clavaminate synthase-like"/>
    <property type="match status" value="1"/>
</dbReference>
<gene>
    <name evidence="5" type="ORF">GPM918_LOCUS20319</name>
    <name evidence="4" type="ORF">OVA965_LOCUS18271</name>
    <name evidence="7" type="ORF">SRO942_LOCUS20319</name>
    <name evidence="6" type="ORF">TMI583_LOCUS18283</name>
</gene>
<feature type="region of interest" description="Disordered" evidence="2">
    <location>
        <begin position="250"/>
        <end position="271"/>
    </location>
</feature>
<dbReference type="InterPro" id="IPR032854">
    <property type="entry name" value="ALKBH3"/>
</dbReference>
<evidence type="ECO:0000313" key="6">
    <source>
        <dbReference type="EMBL" id="CAF3842395.1"/>
    </source>
</evidence>
<evidence type="ECO:0000259" key="3">
    <source>
        <dbReference type="PROSITE" id="PS51471"/>
    </source>
</evidence>
<name>A0A814RG23_9BILA</name>
<dbReference type="InterPro" id="IPR005123">
    <property type="entry name" value="Oxoglu/Fe-dep_dioxygenase_dom"/>
</dbReference>
<evidence type="ECO:0000313" key="5">
    <source>
        <dbReference type="EMBL" id="CAF1133475.1"/>
    </source>
</evidence>
<evidence type="ECO:0000313" key="8">
    <source>
        <dbReference type="Proteomes" id="UP000663829"/>
    </source>
</evidence>
<dbReference type="EMBL" id="CAJNOK010009027">
    <property type="protein sequence ID" value="CAF1079062.1"/>
    <property type="molecule type" value="Genomic_DNA"/>
</dbReference>
<protein>
    <recommendedName>
        <fullName evidence="3">Fe2OG dioxygenase domain-containing protein</fullName>
    </recommendedName>
</protein>
<dbReference type="EMBL" id="CAJNOQ010006392">
    <property type="protein sequence ID" value="CAF1133475.1"/>
    <property type="molecule type" value="Genomic_DNA"/>
</dbReference>
<dbReference type="Pfam" id="PF13532">
    <property type="entry name" value="2OG-FeII_Oxy_2"/>
    <property type="match status" value="1"/>
</dbReference>
<dbReference type="Proteomes" id="UP000681722">
    <property type="component" value="Unassembled WGS sequence"/>
</dbReference>
<evidence type="ECO:0000313" key="7">
    <source>
        <dbReference type="EMBL" id="CAF3897338.1"/>
    </source>
</evidence>
<organism evidence="5 8">
    <name type="scientific">Didymodactylos carnosus</name>
    <dbReference type="NCBI Taxonomy" id="1234261"/>
    <lineage>
        <taxon>Eukaryota</taxon>
        <taxon>Metazoa</taxon>
        <taxon>Spiralia</taxon>
        <taxon>Gnathifera</taxon>
        <taxon>Rotifera</taxon>
        <taxon>Eurotatoria</taxon>
        <taxon>Bdelloidea</taxon>
        <taxon>Philodinida</taxon>
        <taxon>Philodinidae</taxon>
        <taxon>Didymodactylos</taxon>
    </lineage>
</organism>
<dbReference type="EMBL" id="CAJOBA010009043">
    <property type="protein sequence ID" value="CAF3842395.1"/>
    <property type="molecule type" value="Genomic_DNA"/>
</dbReference>
<proteinExistence type="predicted"/>
<dbReference type="PROSITE" id="PS51471">
    <property type="entry name" value="FE2OG_OXY"/>
    <property type="match status" value="1"/>
</dbReference>
<accession>A0A814RG23</accession>
<evidence type="ECO:0000256" key="1">
    <source>
        <dbReference type="ARBA" id="ARBA00001954"/>
    </source>
</evidence>
<sequence length="271" mass="31392">MSEIAAKDIEKIVSTSQKRSLETDEADFKCKMLKHSDNHLLLGSGDSWYERNFFTSNEAQSILDELNEQVEFLPRDTFKFKIFGQINLLPRDKAFYGDVHEKDGSYPLYRYEASKDAEYPQVKQWTPVLQRLRNILLEKTGQRCNHLVVNQYRNNNDHIGYHVDKTRDFVQNASVLTLSFGEKRLFRLKNIRTKEIQELRLDSGSLFVLGPKTNSEWKHSIIKSGKLCGRRVSLTYRTIKTIKHKDGTLTETDSKGHLTDGTSEDGKVKEE</sequence>
<dbReference type="InterPro" id="IPR037151">
    <property type="entry name" value="AlkB-like_sf"/>
</dbReference>
<dbReference type="OrthoDB" id="445341at2759"/>
<dbReference type="GO" id="GO:0051213">
    <property type="term" value="F:dioxygenase activity"/>
    <property type="evidence" value="ECO:0007669"/>
    <property type="project" value="InterPro"/>
</dbReference>
<feature type="domain" description="Fe2OG dioxygenase" evidence="3">
    <location>
        <begin position="143"/>
        <end position="240"/>
    </location>
</feature>
<dbReference type="Proteomes" id="UP000663829">
    <property type="component" value="Unassembled WGS sequence"/>
</dbReference>
<evidence type="ECO:0000313" key="4">
    <source>
        <dbReference type="EMBL" id="CAF1079062.1"/>
    </source>
</evidence>
<dbReference type="EMBL" id="CAJOBC010006393">
    <property type="protein sequence ID" value="CAF3897338.1"/>
    <property type="molecule type" value="Genomic_DNA"/>
</dbReference>
<comment type="caution">
    <text evidence="5">The sequence shown here is derived from an EMBL/GenBank/DDBJ whole genome shotgun (WGS) entry which is preliminary data.</text>
</comment>
<dbReference type="PANTHER" id="PTHR31212:SF4">
    <property type="entry name" value="ALPHA-KETOGLUTARATE-DEPENDENT DIOXYGENASE ALKB HOMOLOG 3"/>
    <property type="match status" value="1"/>
</dbReference>
<dbReference type="Proteomes" id="UP000677228">
    <property type="component" value="Unassembled WGS sequence"/>
</dbReference>
<keyword evidence="8" id="KW-1185">Reference proteome</keyword>
<dbReference type="PANTHER" id="PTHR31212">
    <property type="entry name" value="ALPHA-KETOGLUTARATE-DEPENDENT DIOXYGENASE ALKB HOMOLOG 3"/>
    <property type="match status" value="1"/>
</dbReference>
<dbReference type="Gene3D" id="2.60.120.590">
    <property type="entry name" value="Alpha-ketoglutarate-dependent dioxygenase AlkB-like"/>
    <property type="match status" value="1"/>
</dbReference>
<dbReference type="InterPro" id="IPR027450">
    <property type="entry name" value="AlkB-like"/>
</dbReference>
<reference evidence="5" key="1">
    <citation type="submission" date="2021-02" db="EMBL/GenBank/DDBJ databases">
        <authorList>
            <person name="Nowell W R."/>
        </authorList>
    </citation>
    <scope>NUCLEOTIDE SEQUENCE</scope>
</reference>
<dbReference type="Proteomes" id="UP000682733">
    <property type="component" value="Unassembled WGS sequence"/>
</dbReference>
<dbReference type="GO" id="GO:0006307">
    <property type="term" value="P:DNA alkylation repair"/>
    <property type="evidence" value="ECO:0007669"/>
    <property type="project" value="InterPro"/>
</dbReference>
<dbReference type="AlphaFoldDB" id="A0A814RG23"/>
<evidence type="ECO:0000256" key="2">
    <source>
        <dbReference type="SAM" id="MobiDB-lite"/>
    </source>
</evidence>
<comment type="cofactor">
    <cofactor evidence="1">
        <name>Fe(2+)</name>
        <dbReference type="ChEBI" id="CHEBI:29033"/>
    </cofactor>
</comment>